<name>A0A0S2HZW3_9BACT</name>
<dbReference type="AlphaFoldDB" id="A0A0S2HZW3"/>
<proteinExistence type="predicted"/>
<accession>A0A0S2HZW3</accession>
<organism evidence="1 2">
    <name type="scientific">Salinivirga cyanobacteriivorans</name>
    <dbReference type="NCBI Taxonomy" id="1307839"/>
    <lineage>
        <taxon>Bacteria</taxon>
        <taxon>Pseudomonadati</taxon>
        <taxon>Bacteroidota</taxon>
        <taxon>Bacteroidia</taxon>
        <taxon>Bacteroidales</taxon>
        <taxon>Salinivirgaceae</taxon>
        <taxon>Salinivirga</taxon>
    </lineage>
</organism>
<dbReference type="Proteomes" id="UP000064893">
    <property type="component" value="Chromosome"/>
</dbReference>
<dbReference type="PATRIC" id="fig|1307839.3.peg.2078"/>
<gene>
    <name evidence="1" type="ORF">L21SP5_01971</name>
</gene>
<sequence length="231" mass="27602">MKNKRIAILQSNYIPWKGYFDIINSVDEFVMFDTEQFTRRDWRNRNKIKTNNGVQWLTIPVDTKGKYYQSINQTKVIDQKWRIKHWKALVHNYSNAKFFKDYEPLLKPLYLDSNEQYLSRINYSFIKLISGLLGISTTFSWSSDYEIVGERNEKLINICKQAKANYYLSGPSAKNYIDVDLFEKEGVRVEWVNYDNYPEYSQLFPPFNHFVSVLDLFFNEGNNSKNYMKSF</sequence>
<dbReference type="RefSeq" id="WP_057953052.1">
    <property type="nucleotide sequence ID" value="NZ_CP013118.1"/>
</dbReference>
<evidence type="ECO:0000313" key="1">
    <source>
        <dbReference type="EMBL" id="ALO15610.1"/>
    </source>
</evidence>
<protein>
    <submittedName>
        <fullName evidence="1">WbqC-like protein family protein</fullName>
    </submittedName>
</protein>
<dbReference type="EMBL" id="CP013118">
    <property type="protein sequence ID" value="ALO15610.1"/>
    <property type="molecule type" value="Genomic_DNA"/>
</dbReference>
<dbReference type="OrthoDB" id="3611744at2"/>
<dbReference type="STRING" id="1307839.L21SP5_01971"/>
<dbReference type="InterPro" id="IPR014985">
    <property type="entry name" value="WbqC"/>
</dbReference>
<keyword evidence="2" id="KW-1185">Reference proteome</keyword>
<evidence type="ECO:0000313" key="2">
    <source>
        <dbReference type="Proteomes" id="UP000064893"/>
    </source>
</evidence>
<reference evidence="1 2" key="1">
    <citation type="submission" date="2015-11" db="EMBL/GenBank/DDBJ databases">
        <title>Description and complete genome sequence of a novel strain predominating in hypersaline microbial mats and representing a new family of the Bacteriodetes phylum.</title>
        <authorList>
            <person name="Spring S."/>
            <person name="Bunk B."/>
            <person name="Sproer C."/>
            <person name="Klenk H.-P."/>
        </authorList>
    </citation>
    <scope>NUCLEOTIDE SEQUENCE [LARGE SCALE GENOMIC DNA]</scope>
    <source>
        <strain evidence="1 2">L21-Spi-D4</strain>
    </source>
</reference>
<dbReference type="Pfam" id="PF08889">
    <property type="entry name" value="WbqC"/>
    <property type="match status" value="1"/>
</dbReference>
<dbReference type="KEGG" id="blq:L21SP5_01971"/>